<dbReference type="AlphaFoldDB" id="A0A0U5F8X0"/>
<dbReference type="Proteomes" id="UP000052230">
    <property type="component" value="Unassembled WGS sequence"/>
</dbReference>
<keyword evidence="2" id="KW-1185">Reference proteome</keyword>
<accession>A0A0U5F8X0</accession>
<organism evidence="1 2">
    <name type="scientific">Xanthomonas citri pv. citri</name>
    <dbReference type="NCBI Taxonomy" id="611301"/>
    <lineage>
        <taxon>Bacteria</taxon>
        <taxon>Pseudomonadati</taxon>
        <taxon>Pseudomonadota</taxon>
        <taxon>Gammaproteobacteria</taxon>
        <taxon>Lysobacterales</taxon>
        <taxon>Lysobacteraceae</taxon>
        <taxon>Xanthomonas</taxon>
    </lineage>
</organism>
<protein>
    <submittedName>
        <fullName evidence="1">Uncharacterized protein</fullName>
    </submittedName>
</protein>
<proteinExistence type="predicted"/>
<comment type="caution">
    <text evidence="1">The sequence shown here is derived from an EMBL/GenBank/DDBJ whole genome shotgun (WGS) entry which is preliminary data.</text>
</comment>
<evidence type="ECO:0000313" key="2">
    <source>
        <dbReference type="Proteomes" id="UP000052230"/>
    </source>
</evidence>
<sequence>MGRTDRFRWSHGLVRGLRHWGHALRRRELGSGFDGREVLGELHQEVRCGQLERHLDLVLGFSGRIAELPSLLLLHLRLPLLLLRRLGSLVFGGRPSHLAQRRGQEIRGHRGHVGVSHGPAAGQPGLLPIFGGLHVGSPAFEQVCVALDECARGRTLLRRGVAVAGLKGPACHFEHLFNHLF</sequence>
<gene>
    <name evidence="1" type="ORF">XAC3562_1550002</name>
</gene>
<evidence type="ECO:0000313" key="1">
    <source>
        <dbReference type="EMBL" id="CEG14921.1"/>
    </source>
</evidence>
<reference evidence="1 2" key="1">
    <citation type="submission" date="2014-09" db="EMBL/GenBank/DDBJ databases">
        <authorList>
            <person name="Regsiter A."/>
        </authorList>
    </citation>
    <scope>NUCLEOTIDE SEQUENCE [LARGE SCALE GENOMIC DNA]</scope>
</reference>
<dbReference type="EMBL" id="CCXZ01000063">
    <property type="protein sequence ID" value="CEG14921.1"/>
    <property type="molecule type" value="Genomic_DNA"/>
</dbReference>
<name>A0A0U5F8X0_XANCI</name>